<dbReference type="InterPro" id="IPR023779">
    <property type="entry name" value="Chromodomain_CS"/>
</dbReference>
<dbReference type="AlphaFoldDB" id="A0A136IJP0"/>
<dbReference type="CDD" id="cd00024">
    <property type="entry name" value="CD_CSD"/>
    <property type="match status" value="1"/>
</dbReference>
<dbReference type="InterPro" id="IPR051219">
    <property type="entry name" value="Heterochromatin_chromo-domain"/>
</dbReference>
<comment type="subcellular location">
    <subcellularLocation>
        <location evidence="1">Nucleus</location>
    </subcellularLocation>
</comment>
<reference evidence="7" key="1">
    <citation type="submission" date="2016-02" db="EMBL/GenBank/DDBJ databases">
        <title>Draft genome sequence of Microdochium bolleyi, a fungal endophyte of beachgrass.</title>
        <authorList>
            <consortium name="DOE Joint Genome Institute"/>
            <person name="David A.S."/>
            <person name="May G."/>
            <person name="Haridas S."/>
            <person name="Lim J."/>
            <person name="Wang M."/>
            <person name="Labutti K."/>
            <person name="Lipzen A."/>
            <person name="Barry K."/>
            <person name="Grigoriev I.V."/>
        </authorList>
    </citation>
    <scope>NUCLEOTIDE SEQUENCE [LARGE SCALE GENOMIC DNA]</scope>
    <source>
        <strain evidence="7">J235TASD1</strain>
    </source>
</reference>
<feature type="domain" description="Chromo" evidence="5">
    <location>
        <begin position="33"/>
        <end position="92"/>
    </location>
</feature>
<dbReference type="InParanoid" id="A0A136IJP0"/>
<dbReference type="GO" id="GO:0000792">
    <property type="term" value="C:heterochromatin"/>
    <property type="evidence" value="ECO:0007669"/>
    <property type="project" value="UniProtKB-ARBA"/>
</dbReference>
<dbReference type="EMBL" id="KQ964292">
    <property type="protein sequence ID" value="KXJ85166.1"/>
    <property type="molecule type" value="Genomic_DNA"/>
</dbReference>
<dbReference type="PROSITE" id="PS50013">
    <property type="entry name" value="CHROMO_2"/>
    <property type="match status" value="1"/>
</dbReference>
<dbReference type="Proteomes" id="UP000070501">
    <property type="component" value="Unassembled WGS sequence"/>
</dbReference>
<dbReference type="InterPro" id="IPR016197">
    <property type="entry name" value="Chromo-like_dom_sf"/>
</dbReference>
<evidence type="ECO:0000256" key="4">
    <source>
        <dbReference type="SAM" id="MobiDB-lite"/>
    </source>
</evidence>
<evidence type="ECO:0000313" key="6">
    <source>
        <dbReference type="EMBL" id="KXJ85166.1"/>
    </source>
</evidence>
<dbReference type="InterPro" id="IPR008251">
    <property type="entry name" value="Chromo_shadow_dom"/>
</dbReference>
<evidence type="ECO:0000256" key="1">
    <source>
        <dbReference type="ARBA" id="ARBA00004123"/>
    </source>
</evidence>
<dbReference type="SMART" id="SM00298">
    <property type="entry name" value="CHROMO"/>
    <property type="match status" value="1"/>
</dbReference>
<organism evidence="6 7">
    <name type="scientific">Microdochium bolleyi</name>
    <dbReference type="NCBI Taxonomy" id="196109"/>
    <lineage>
        <taxon>Eukaryota</taxon>
        <taxon>Fungi</taxon>
        <taxon>Dikarya</taxon>
        <taxon>Ascomycota</taxon>
        <taxon>Pezizomycotina</taxon>
        <taxon>Sordariomycetes</taxon>
        <taxon>Xylariomycetidae</taxon>
        <taxon>Xylariales</taxon>
        <taxon>Microdochiaceae</taxon>
        <taxon>Microdochium</taxon>
    </lineage>
</organism>
<dbReference type="Gene3D" id="2.40.50.40">
    <property type="match status" value="2"/>
</dbReference>
<sequence length="212" mass="24762">MARSRRSKPTTTRNNAKHDDDDEGGEKLAEGEYNVEKIKSHRIVKGELNFLVKWEGYEKQTDQTWESENTMENTIAFRDYLKKHRELKIPKHPEKNTKGKKRRRPAISRAVAGKRRRANRRRDGTQPASNEAWKPPAGLWEKKVKEIEAYLDETTGKLIAYLVWKSGQRTQHEMEDIYKRCPQKMLAYYEQLVTIARSAGPALSEPLLLSRR</sequence>
<accession>A0A136IJP0</accession>
<dbReference type="GO" id="GO:0006338">
    <property type="term" value="P:chromatin remodeling"/>
    <property type="evidence" value="ECO:0007669"/>
    <property type="project" value="UniProtKB-ARBA"/>
</dbReference>
<feature type="region of interest" description="Disordered" evidence="4">
    <location>
        <begin position="1"/>
        <end position="29"/>
    </location>
</feature>
<dbReference type="OrthoDB" id="433924at2759"/>
<dbReference type="PANTHER" id="PTHR22812">
    <property type="entry name" value="CHROMOBOX PROTEIN"/>
    <property type="match status" value="1"/>
</dbReference>
<feature type="region of interest" description="Disordered" evidence="4">
    <location>
        <begin position="84"/>
        <end position="134"/>
    </location>
</feature>
<name>A0A136IJP0_9PEZI</name>
<keyword evidence="3" id="KW-0539">Nucleus</keyword>
<gene>
    <name evidence="6" type="ORF">Micbo1qcDRAFT_154398</name>
</gene>
<feature type="compositionally biased region" description="Basic and acidic residues" evidence="4">
    <location>
        <begin position="87"/>
        <end position="97"/>
    </location>
</feature>
<dbReference type="InterPro" id="IPR000953">
    <property type="entry name" value="Chromo/chromo_shadow_dom"/>
</dbReference>
<evidence type="ECO:0000256" key="2">
    <source>
        <dbReference type="ARBA" id="ARBA00011353"/>
    </source>
</evidence>
<dbReference type="STRING" id="196109.A0A136IJP0"/>
<keyword evidence="7" id="KW-1185">Reference proteome</keyword>
<dbReference type="Pfam" id="PF00385">
    <property type="entry name" value="Chromo"/>
    <property type="match status" value="1"/>
</dbReference>
<dbReference type="GO" id="GO:0005634">
    <property type="term" value="C:nucleus"/>
    <property type="evidence" value="ECO:0007669"/>
    <property type="project" value="UniProtKB-SubCell"/>
</dbReference>
<feature type="compositionally biased region" description="Basic residues" evidence="4">
    <location>
        <begin position="98"/>
        <end position="120"/>
    </location>
</feature>
<protein>
    <recommendedName>
        <fullName evidence="5">Chromo domain-containing protein</fullName>
    </recommendedName>
</protein>
<dbReference type="InterPro" id="IPR023780">
    <property type="entry name" value="Chromo_domain"/>
</dbReference>
<dbReference type="PROSITE" id="PS00598">
    <property type="entry name" value="CHROMO_1"/>
    <property type="match status" value="1"/>
</dbReference>
<comment type="subunit">
    <text evidence="2">Component of the NuA4 histone acetyltransferase complex.</text>
</comment>
<evidence type="ECO:0000256" key="3">
    <source>
        <dbReference type="ARBA" id="ARBA00023242"/>
    </source>
</evidence>
<dbReference type="SUPFAM" id="SSF54160">
    <property type="entry name" value="Chromo domain-like"/>
    <property type="match status" value="2"/>
</dbReference>
<evidence type="ECO:0000259" key="5">
    <source>
        <dbReference type="PROSITE" id="PS50013"/>
    </source>
</evidence>
<dbReference type="Pfam" id="PF01393">
    <property type="entry name" value="Chromo_shadow"/>
    <property type="match status" value="1"/>
</dbReference>
<evidence type="ECO:0000313" key="7">
    <source>
        <dbReference type="Proteomes" id="UP000070501"/>
    </source>
</evidence>
<proteinExistence type="predicted"/>